<sequence>MSEDNNTPPPESSPPPTPPPNPKFNIPIHTLIETSQSSHGLRHNDYNQYRSYCTNRLSRLRHDGSIRKTLSHSVIHGISSAESKNQLKKGGKHAFLKKALGAEEATQHVNVMLVTLYCAERCWSHAMEMKADYDDALSSRSNASNSKKKEKGGVVLGLVGDKSKSSPGSIRQHYLKKLKKAAKYATDLEEMAKVAGDDGTVVEARGYACWMRGNAMLELGDWQTACTEYGAALTICQALGSGGGSSGTNDESKTIEDLELRDFFTSRAQHVIQPVLRYCQYELQEGGIMTEEEILNLMKSSQQDTETELQNQLVTSKLASIQEQKLQNEALGGSMSTIHFRSNDVPVDNKNVRVALLKIANFDKELQNCGKNSKKKEQLFLQLLTAYDDAISLVSEDLKEYQNMKRGPAVNTKRFECCNLLGFVSFEKLKLCMKRNEDMVNDLREEDCRIMKKNVGGRKKVDKASNGGSGGEDENSEAKRVEEIAHLYDALLQDARSVSNLPGGGDVNRFINAEDGASAADNAGSMMEEEKLEDEFLLEANANVLRLRALRCYYVARLYASSTLEKYVEASKLFEQALTLSVEAAEEIGACQDMDGGEEYMESMEALEKEIKGAKFRAEACAYLARSGGGSTTKSSSSSKSSGGGGGGVVAGRSLLSRLDDFDSGGKTFHLVDVPPHLEPIPCKPTFFDIALNHVGEFPMEELQMFVDEYSKEKQEQQRSGGILGWFRRG</sequence>
<keyword evidence="5" id="KW-0694">RNA-binding</keyword>
<dbReference type="GO" id="GO:0005047">
    <property type="term" value="F:signal recognition particle binding"/>
    <property type="evidence" value="ECO:0007669"/>
    <property type="project" value="InterPro"/>
</dbReference>
<evidence type="ECO:0000256" key="2">
    <source>
        <dbReference type="ARBA" id="ARBA00004604"/>
    </source>
</evidence>
<feature type="region of interest" description="Disordered" evidence="10">
    <location>
        <begin position="459"/>
        <end position="478"/>
    </location>
</feature>
<comment type="subcellular location">
    <subcellularLocation>
        <location evidence="1">Cytoplasm</location>
    </subcellularLocation>
    <subcellularLocation>
        <location evidence="2">Nucleus</location>
        <location evidence="2">Nucleolus</location>
    </subcellularLocation>
</comment>
<organism evidence="11">
    <name type="scientific">Ditylum brightwellii</name>
    <dbReference type="NCBI Taxonomy" id="49249"/>
    <lineage>
        <taxon>Eukaryota</taxon>
        <taxon>Sar</taxon>
        <taxon>Stramenopiles</taxon>
        <taxon>Ochrophyta</taxon>
        <taxon>Bacillariophyta</taxon>
        <taxon>Mediophyceae</taxon>
        <taxon>Lithodesmiophycidae</taxon>
        <taxon>Lithodesmiales</taxon>
        <taxon>Lithodesmiaceae</taxon>
        <taxon>Ditylum</taxon>
    </lineage>
</organism>
<dbReference type="GO" id="GO:0005786">
    <property type="term" value="C:signal recognition particle, endoplasmic reticulum targeting"/>
    <property type="evidence" value="ECO:0007669"/>
    <property type="project" value="UniProtKB-KW"/>
</dbReference>
<dbReference type="InterPro" id="IPR026258">
    <property type="entry name" value="SRP68"/>
</dbReference>
<protein>
    <recommendedName>
        <fullName evidence="9">Signal recognition particle subunit SRP68</fullName>
    </recommendedName>
</protein>
<feature type="compositionally biased region" description="Pro residues" evidence="10">
    <location>
        <begin position="7"/>
        <end position="22"/>
    </location>
</feature>
<reference evidence="11" key="1">
    <citation type="submission" date="2021-01" db="EMBL/GenBank/DDBJ databases">
        <authorList>
            <person name="Corre E."/>
            <person name="Pelletier E."/>
            <person name="Niang G."/>
            <person name="Scheremetjew M."/>
            <person name="Finn R."/>
            <person name="Kale V."/>
            <person name="Holt S."/>
            <person name="Cochrane G."/>
            <person name="Meng A."/>
            <person name="Brown T."/>
            <person name="Cohen L."/>
        </authorList>
    </citation>
    <scope>NUCLEOTIDE SEQUENCE</scope>
    <source>
        <strain evidence="11">GSO104</strain>
    </source>
</reference>
<dbReference type="Gene3D" id="1.10.3450.40">
    <property type="entry name" value="Signal recognition particle, SRP68 subunit, RNA-binding domain"/>
    <property type="match status" value="1"/>
</dbReference>
<dbReference type="GO" id="GO:0005730">
    <property type="term" value="C:nucleolus"/>
    <property type="evidence" value="ECO:0007669"/>
    <property type="project" value="UniProtKB-SubCell"/>
</dbReference>
<comment type="similarity">
    <text evidence="3">Belongs to the SRP68 family.</text>
</comment>
<dbReference type="GO" id="GO:0008312">
    <property type="term" value="F:7S RNA binding"/>
    <property type="evidence" value="ECO:0007669"/>
    <property type="project" value="InterPro"/>
</dbReference>
<evidence type="ECO:0000256" key="9">
    <source>
        <dbReference type="ARBA" id="ARBA00029498"/>
    </source>
</evidence>
<dbReference type="PANTHER" id="PTHR12860:SF0">
    <property type="entry name" value="SIGNAL RECOGNITION PARTICLE SUBUNIT SRP68"/>
    <property type="match status" value="1"/>
</dbReference>
<feature type="region of interest" description="Disordered" evidence="10">
    <location>
        <begin position="627"/>
        <end position="647"/>
    </location>
</feature>
<dbReference type="GO" id="GO:0006614">
    <property type="term" value="P:SRP-dependent cotranslational protein targeting to membrane"/>
    <property type="evidence" value="ECO:0007669"/>
    <property type="project" value="InterPro"/>
</dbReference>
<evidence type="ECO:0000256" key="1">
    <source>
        <dbReference type="ARBA" id="ARBA00004496"/>
    </source>
</evidence>
<evidence type="ECO:0000256" key="8">
    <source>
        <dbReference type="ARBA" id="ARBA00023274"/>
    </source>
</evidence>
<feature type="region of interest" description="Disordered" evidence="10">
    <location>
        <begin position="1"/>
        <end position="26"/>
    </location>
</feature>
<feature type="compositionally biased region" description="Low complexity" evidence="10">
    <location>
        <begin position="632"/>
        <end position="641"/>
    </location>
</feature>
<dbReference type="Pfam" id="PF16969">
    <property type="entry name" value="SRP68"/>
    <property type="match status" value="1"/>
</dbReference>
<dbReference type="PANTHER" id="PTHR12860">
    <property type="entry name" value="SIGNAL RECOGNITION PARTICLE 68 KDA PROTEIN"/>
    <property type="match status" value="1"/>
</dbReference>
<evidence type="ECO:0000256" key="3">
    <source>
        <dbReference type="ARBA" id="ARBA00009352"/>
    </source>
</evidence>
<name>A0A7S4R1E4_9STRA</name>
<proteinExistence type="inferred from homology"/>
<accession>A0A7S4R1E4</accession>
<gene>
    <name evidence="11" type="ORF">DBRI00130_LOCUS10589</name>
</gene>
<dbReference type="AlphaFoldDB" id="A0A7S4R1E4"/>
<evidence type="ECO:0000256" key="6">
    <source>
        <dbReference type="ARBA" id="ARBA00023135"/>
    </source>
</evidence>
<dbReference type="GO" id="GO:0030942">
    <property type="term" value="F:endoplasmic reticulum signal peptide binding"/>
    <property type="evidence" value="ECO:0007669"/>
    <property type="project" value="InterPro"/>
</dbReference>
<evidence type="ECO:0000256" key="5">
    <source>
        <dbReference type="ARBA" id="ARBA00022884"/>
    </source>
</evidence>
<evidence type="ECO:0000256" key="7">
    <source>
        <dbReference type="ARBA" id="ARBA00023242"/>
    </source>
</evidence>
<keyword evidence="4" id="KW-0963">Cytoplasm</keyword>
<evidence type="ECO:0000256" key="10">
    <source>
        <dbReference type="SAM" id="MobiDB-lite"/>
    </source>
</evidence>
<keyword evidence="8" id="KW-0687">Ribonucleoprotein</keyword>
<keyword evidence="6" id="KW-0733">Signal recognition particle</keyword>
<evidence type="ECO:0000256" key="4">
    <source>
        <dbReference type="ARBA" id="ARBA00022490"/>
    </source>
</evidence>
<evidence type="ECO:0000313" key="11">
    <source>
        <dbReference type="EMBL" id="CAE4598992.1"/>
    </source>
</evidence>
<keyword evidence="7" id="KW-0539">Nucleus</keyword>
<dbReference type="InterPro" id="IPR038253">
    <property type="entry name" value="SRP68_N_sf"/>
</dbReference>
<dbReference type="EMBL" id="HBNS01013126">
    <property type="protein sequence ID" value="CAE4598992.1"/>
    <property type="molecule type" value="Transcribed_RNA"/>
</dbReference>